<sequence>MAKLLSGPSPGAAKKESQPGDAPLPSYSSSSSKVVDTGSLSSTIVEDVSGYVRLPLVFVNMVVMLLCLLGFWSSLYTLLTRSSVPPGAPARNFVVVLFERPEIPALFLSSVAFVTASFGFLGALRENVILLTVYVRLMTALAVLLVLLAVLAFFLPSAAHRYAERSVSRDMIAAYRDSAELQGFVDWMQLEYRCCGVSSEGFRDWNHNPYFACNSSNPSRERCNVPVSCCRKNETSAGRPPDVDCGKNVLQVSDQAAWARVNTRSCADALFSRMRDRAFPTSMLLLALCLATLLLVSLAIATREQVRALSAIYDVYYRATDPAAQEVRCLKASFNAGTWKKAKKSWWHVTQPACMKPGHGVRAVRQSRRETSGSASGACSAGNDVMPRRTGPVSSFCLVQ</sequence>
<evidence type="ECO:0000313" key="2">
    <source>
        <dbReference type="Proteomes" id="UP000821865"/>
    </source>
</evidence>
<dbReference type="EMBL" id="CM023480">
    <property type="protein sequence ID" value="KAH7971401.1"/>
    <property type="molecule type" value="Genomic_DNA"/>
</dbReference>
<gene>
    <name evidence="1" type="ORF">HPB49_023491</name>
</gene>
<evidence type="ECO:0000313" key="1">
    <source>
        <dbReference type="EMBL" id="KAH7971401.1"/>
    </source>
</evidence>
<organism evidence="1 2">
    <name type="scientific">Dermacentor silvarum</name>
    <name type="common">Tick</name>
    <dbReference type="NCBI Taxonomy" id="543639"/>
    <lineage>
        <taxon>Eukaryota</taxon>
        <taxon>Metazoa</taxon>
        <taxon>Ecdysozoa</taxon>
        <taxon>Arthropoda</taxon>
        <taxon>Chelicerata</taxon>
        <taxon>Arachnida</taxon>
        <taxon>Acari</taxon>
        <taxon>Parasitiformes</taxon>
        <taxon>Ixodida</taxon>
        <taxon>Ixodoidea</taxon>
        <taxon>Ixodidae</taxon>
        <taxon>Rhipicephalinae</taxon>
        <taxon>Dermacentor</taxon>
    </lineage>
</organism>
<name>A0ACB8DLG5_DERSI</name>
<dbReference type="Proteomes" id="UP000821865">
    <property type="component" value="Chromosome 11"/>
</dbReference>
<reference evidence="1" key="1">
    <citation type="submission" date="2020-05" db="EMBL/GenBank/DDBJ databases">
        <title>Large-scale comparative analyses of tick genomes elucidate their genetic diversity and vector capacities.</title>
        <authorList>
            <person name="Jia N."/>
            <person name="Wang J."/>
            <person name="Shi W."/>
            <person name="Du L."/>
            <person name="Sun Y."/>
            <person name="Zhan W."/>
            <person name="Jiang J."/>
            <person name="Wang Q."/>
            <person name="Zhang B."/>
            <person name="Ji P."/>
            <person name="Sakyi L.B."/>
            <person name="Cui X."/>
            <person name="Yuan T."/>
            <person name="Jiang B."/>
            <person name="Yang W."/>
            <person name="Lam T.T.-Y."/>
            <person name="Chang Q."/>
            <person name="Ding S."/>
            <person name="Wang X."/>
            <person name="Zhu J."/>
            <person name="Ruan X."/>
            <person name="Zhao L."/>
            <person name="Wei J."/>
            <person name="Que T."/>
            <person name="Du C."/>
            <person name="Cheng J."/>
            <person name="Dai P."/>
            <person name="Han X."/>
            <person name="Huang E."/>
            <person name="Gao Y."/>
            <person name="Liu J."/>
            <person name="Shao H."/>
            <person name="Ye R."/>
            <person name="Li L."/>
            <person name="Wei W."/>
            <person name="Wang X."/>
            <person name="Wang C."/>
            <person name="Yang T."/>
            <person name="Huo Q."/>
            <person name="Li W."/>
            <person name="Guo W."/>
            <person name="Chen H."/>
            <person name="Zhou L."/>
            <person name="Ni X."/>
            <person name="Tian J."/>
            <person name="Zhou Y."/>
            <person name="Sheng Y."/>
            <person name="Liu T."/>
            <person name="Pan Y."/>
            <person name="Xia L."/>
            <person name="Li J."/>
            <person name="Zhao F."/>
            <person name="Cao W."/>
        </authorList>
    </citation>
    <scope>NUCLEOTIDE SEQUENCE</scope>
    <source>
        <strain evidence="1">Dsil-2018</strain>
    </source>
</reference>
<proteinExistence type="predicted"/>
<keyword evidence="2" id="KW-1185">Reference proteome</keyword>
<accession>A0ACB8DLG5</accession>
<protein>
    <submittedName>
        <fullName evidence="1">Uncharacterized protein</fullName>
    </submittedName>
</protein>
<comment type="caution">
    <text evidence="1">The sequence shown here is derived from an EMBL/GenBank/DDBJ whole genome shotgun (WGS) entry which is preliminary data.</text>
</comment>